<name>A0A094J6I8_9GAMM</name>
<keyword evidence="2" id="KW-1185">Reference proteome</keyword>
<dbReference type="AlphaFoldDB" id="A0A094J6I8"/>
<dbReference type="Proteomes" id="UP000053718">
    <property type="component" value="Unassembled WGS sequence"/>
</dbReference>
<dbReference type="RefSeq" id="WP_034733341.1">
    <property type="nucleotide sequence ID" value="NZ_JPIN01000011.1"/>
</dbReference>
<organism evidence="1 2">
    <name type="scientific">Pseudidiomarina atlantica</name>
    <dbReference type="NCBI Taxonomy" id="1517416"/>
    <lineage>
        <taxon>Bacteria</taxon>
        <taxon>Pseudomonadati</taxon>
        <taxon>Pseudomonadota</taxon>
        <taxon>Gammaproteobacteria</taxon>
        <taxon>Alteromonadales</taxon>
        <taxon>Idiomarinaceae</taxon>
        <taxon>Pseudidiomarina</taxon>
    </lineage>
</organism>
<comment type="caution">
    <text evidence="1">The sequence shown here is derived from an EMBL/GenBank/DDBJ whole genome shotgun (WGS) entry which is preliminary data.</text>
</comment>
<protein>
    <submittedName>
        <fullName evidence="1">Uncharacterized protein</fullName>
    </submittedName>
</protein>
<gene>
    <name evidence="1" type="ORF">IDAT_10235</name>
</gene>
<dbReference type="EMBL" id="JPIN01000011">
    <property type="protein sequence ID" value="KFZ28206.1"/>
    <property type="molecule type" value="Genomic_DNA"/>
</dbReference>
<accession>A0A094J6I8</accession>
<proteinExistence type="predicted"/>
<dbReference type="STRING" id="1517416.IDAT_10235"/>
<sequence length="297" mass="33717">MAITKKHLTQLLDSKNLEYTIDPKPNNRISLGLPTQYYKQHEGLKQNGFILRLDLEEPVVKLDEERIAKSRISAELNALNNDVVSLSDLREKLFQDVETRYQLLEFIAGPVNSYNAKTRNQKIELINQINSRIKFASFHLDRDEDIMFLYQYPVRNDSGSEDIQALSAETLMRLFGAISAAMDELYKEGSALITHAQSSENEESDNSSFSDEERSALTKTLLASITSQQREQLAKFLQGKSGFKAPEDTDDLEKMTHFVSIDVIRDGLSKPNYIATLKRIIKDSASTELSDKEDADE</sequence>
<evidence type="ECO:0000313" key="2">
    <source>
        <dbReference type="Proteomes" id="UP000053718"/>
    </source>
</evidence>
<evidence type="ECO:0000313" key="1">
    <source>
        <dbReference type="EMBL" id="KFZ28206.1"/>
    </source>
</evidence>
<reference evidence="1 2" key="1">
    <citation type="submission" date="2014-06" db="EMBL/GenBank/DDBJ databases">
        <title>Draft genome sequence of Idiomarina sp. MCCC 1A10513.</title>
        <authorList>
            <person name="Du J."/>
            <person name="Lai Q."/>
            <person name="Shao Z."/>
        </authorList>
    </citation>
    <scope>NUCLEOTIDE SEQUENCE [LARGE SCALE GENOMIC DNA]</scope>
    <source>
        <strain evidence="1 2">MCCC 1A10513</strain>
    </source>
</reference>